<sequence>MSVFSGVVQCVSARPEGSAPPHPVLSLASGRGRFVRLRPPHHHSEGLDALPGKRATHPQTPPQTPTGAGGVRDTERPDPLPLPLPLPGDSFVRDVVSGDELGLFAAWYLVDGGWVMAEVYISPMHLSHLSVSPLLSS</sequence>
<dbReference type="InParanoid" id="A0A218YWA0"/>
<organism evidence="2 3">
    <name type="scientific">Diplocarpon coronariae</name>
    <dbReference type="NCBI Taxonomy" id="2795749"/>
    <lineage>
        <taxon>Eukaryota</taxon>
        <taxon>Fungi</taxon>
        <taxon>Dikarya</taxon>
        <taxon>Ascomycota</taxon>
        <taxon>Pezizomycotina</taxon>
        <taxon>Leotiomycetes</taxon>
        <taxon>Helotiales</taxon>
        <taxon>Drepanopezizaceae</taxon>
        <taxon>Diplocarpon</taxon>
    </lineage>
</organism>
<protein>
    <submittedName>
        <fullName evidence="2">Uncharacterized protein</fullName>
    </submittedName>
</protein>
<dbReference type="EMBL" id="MZNU01000354">
    <property type="protein sequence ID" value="OWO99484.1"/>
    <property type="molecule type" value="Genomic_DNA"/>
</dbReference>
<accession>A0A218YWA0</accession>
<evidence type="ECO:0000256" key="1">
    <source>
        <dbReference type="SAM" id="MobiDB-lite"/>
    </source>
</evidence>
<feature type="region of interest" description="Disordered" evidence="1">
    <location>
        <begin position="35"/>
        <end position="84"/>
    </location>
</feature>
<proteinExistence type="predicted"/>
<evidence type="ECO:0000313" key="2">
    <source>
        <dbReference type="EMBL" id="OWO99484.1"/>
    </source>
</evidence>
<gene>
    <name evidence="2" type="ORF">B2J93_1616</name>
</gene>
<reference evidence="2 3" key="1">
    <citation type="submission" date="2017-04" db="EMBL/GenBank/DDBJ databases">
        <title>Draft genome sequence of Marssonina coronaria NL1: causal agent of apple blotch.</title>
        <authorList>
            <person name="Cheng Q."/>
        </authorList>
    </citation>
    <scope>NUCLEOTIDE SEQUENCE [LARGE SCALE GENOMIC DNA]</scope>
    <source>
        <strain evidence="2 3">NL1</strain>
    </source>
</reference>
<comment type="caution">
    <text evidence="2">The sequence shown here is derived from an EMBL/GenBank/DDBJ whole genome shotgun (WGS) entry which is preliminary data.</text>
</comment>
<name>A0A218YWA0_9HELO</name>
<keyword evidence="3" id="KW-1185">Reference proteome</keyword>
<evidence type="ECO:0000313" key="3">
    <source>
        <dbReference type="Proteomes" id="UP000242519"/>
    </source>
</evidence>
<dbReference type="AlphaFoldDB" id="A0A218YWA0"/>
<dbReference type="Proteomes" id="UP000242519">
    <property type="component" value="Unassembled WGS sequence"/>
</dbReference>